<accession>A0A1H6SMC2</accession>
<keyword evidence="3" id="KW-1185">Reference proteome</keyword>
<dbReference type="SUPFAM" id="SSF54427">
    <property type="entry name" value="NTF2-like"/>
    <property type="match status" value="1"/>
</dbReference>
<dbReference type="AlphaFoldDB" id="A0A1H6SMC2"/>
<dbReference type="InterPro" id="IPR037401">
    <property type="entry name" value="SnoaL-like"/>
</dbReference>
<evidence type="ECO:0000313" key="3">
    <source>
        <dbReference type="Proteomes" id="UP000199420"/>
    </source>
</evidence>
<dbReference type="RefSeq" id="WP_091335244.1">
    <property type="nucleotide sequence ID" value="NZ_FNYC01000002.1"/>
</dbReference>
<dbReference type="Proteomes" id="UP000199420">
    <property type="component" value="Unassembled WGS sequence"/>
</dbReference>
<proteinExistence type="predicted"/>
<dbReference type="Gene3D" id="3.10.450.50">
    <property type="match status" value="1"/>
</dbReference>
<dbReference type="Pfam" id="PF12680">
    <property type="entry name" value="SnoaL_2"/>
    <property type="match status" value="1"/>
</dbReference>
<feature type="domain" description="SnoaL-like" evidence="1">
    <location>
        <begin position="6"/>
        <end position="117"/>
    </location>
</feature>
<organism evidence="2 3">
    <name type="scientific">Frateuria terrea</name>
    <dbReference type="NCBI Taxonomy" id="529704"/>
    <lineage>
        <taxon>Bacteria</taxon>
        <taxon>Pseudomonadati</taxon>
        <taxon>Pseudomonadota</taxon>
        <taxon>Gammaproteobacteria</taxon>
        <taxon>Lysobacterales</taxon>
        <taxon>Rhodanobacteraceae</taxon>
        <taxon>Frateuria</taxon>
    </lineage>
</organism>
<sequence>MRALIDRYIDAYNRLDVEGMLSTLHPQVTFQNITAGVTTVRTQGIEEFRQLAQSTLPLFARRRQTVTRYSEKNGVADVGIAFEGVFALDLPNGARAGQAIALDGRSEFRMHDGLLTHVADISD</sequence>
<dbReference type="EMBL" id="FNYC01000002">
    <property type="protein sequence ID" value="SEI69108.1"/>
    <property type="molecule type" value="Genomic_DNA"/>
</dbReference>
<protein>
    <submittedName>
        <fullName evidence="2">SnoaL-like domain-containing protein</fullName>
    </submittedName>
</protein>
<reference evidence="2 3" key="1">
    <citation type="submission" date="2016-10" db="EMBL/GenBank/DDBJ databases">
        <authorList>
            <person name="de Groot N.N."/>
        </authorList>
    </citation>
    <scope>NUCLEOTIDE SEQUENCE [LARGE SCALE GENOMIC DNA]</scope>
    <source>
        <strain evidence="2 3">DSM 26515</strain>
    </source>
</reference>
<dbReference type="STRING" id="529704.SAMN02927913_1389"/>
<gene>
    <name evidence="2" type="ORF">SAMN04487997_1474</name>
</gene>
<evidence type="ECO:0000313" key="2">
    <source>
        <dbReference type="EMBL" id="SEI69108.1"/>
    </source>
</evidence>
<evidence type="ECO:0000259" key="1">
    <source>
        <dbReference type="Pfam" id="PF12680"/>
    </source>
</evidence>
<name>A0A1H6SMC2_9GAMM</name>
<dbReference type="InterPro" id="IPR032710">
    <property type="entry name" value="NTF2-like_dom_sf"/>
</dbReference>
<dbReference type="OrthoDB" id="582835at2"/>